<evidence type="ECO:0000259" key="13">
    <source>
        <dbReference type="PROSITE" id="PS50109"/>
    </source>
</evidence>
<evidence type="ECO:0000256" key="5">
    <source>
        <dbReference type="ARBA" id="ARBA00022553"/>
    </source>
</evidence>
<evidence type="ECO:0000256" key="9">
    <source>
        <dbReference type="ARBA" id="ARBA00022840"/>
    </source>
</evidence>
<evidence type="ECO:0000256" key="11">
    <source>
        <dbReference type="ARBA" id="ARBA00023136"/>
    </source>
</evidence>
<evidence type="ECO:0000256" key="6">
    <source>
        <dbReference type="ARBA" id="ARBA00022679"/>
    </source>
</evidence>
<dbReference type="GO" id="GO:0005886">
    <property type="term" value="C:plasma membrane"/>
    <property type="evidence" value="ECO:0007669"/>
    <property type="project" value="UniProtKB-SubCell"/>
</dbReference>
<evidence type="ECO:0000256" key="1">
    <source>
        <dbReference type="ARBA" id="ARBA00000085"/>
    </source>
</evidence>
<keyword evidence="5" id="KW-0597">Phosphoprotein</keyword>
<dbReference type="PANTHER" id="PTHR34220:SF7">
    <property type="entry name" value="SENSOR HISTIDINE KINASE YPDA"/>
    <property type="match status" value="1"/>
</dbReference>
<evidence type="ECO:0000313" key="15">
    <source>
        <dbReference type="EMBL" id="ODP27934.1"/>
    </source>
</evidence>
<protein>
    <recommendedName>
        <fullName evidence="3">histidine kinase</fullName>
        <ecNumber evidence="3">2.7.13.3</ecNumber>
    </recommendedName>
</protein>
<keyword evidence="6 15" id="KW-0808">Transferase</keyword>
<evidence type="ECO:0000259" key="14">
    <source>
        <dbReference type="PROSITE" id="PS50885"/>
    </source>
</evidence>
<keyword evidence="10" id="KW-0902">Two-component regulatory system</keyword>
<sequence length="624" mass="71494">MGRKVNSSLTNTHPYFRRYAIAMKSRVTAIWNLLSSRLLYKLVILFTSVIILVVTSLTVISYQMIRKESVKNSIDSTANNLLLVNRNLQDYMEGIAQYSLPQLQYDDLIHAIVNEKEEYASRMYLENYLRRLYFGRSDLNAISLYMVKEKKYYSVSRESYNIASRSGYDSEIVNQPWYTHVLQQADNQYFQSLALTPVEPNDSIQQDSFMAYHRVLRSIASRQPQAILTFYVNPSARDTILQDTSIHEGEHLIFTDANHIPFYVDDPAFYQSMVASGLITQLQNQTSDPLTSTIDHERYMVMYNQSKPNQWTLMKPILYSQIYEVANTTRNLSYLIGAGFLLIAFALVTILANEITRPLGHLSKQMNRFSSGEFEIEATVKGQDEIAHLTRHFNDMVRNTNELINERYRMKLVEQNAILKALEAELNPHFLYNALQAISTKALRSGRLDIADMVDNLAQTLRYCIGGKDIVMASEELKHIERYLSLQKARFGSRLQMTVDWDDSLLQLPIPKLSIQSLVENSIKHAVEQVSEPVMITITAHLTHQDVLITVRDNGPGISPERLQQVLSSFEQTFIEREGSHIGLQNLHTRLQILYGEQAGLLIQSNHTGTELSMYIPQGGKSYV</sequence>
<dbReference type="Gene3D" id="3.30.565.10">
    <property type="entry name" value="Histidine kinase-like ATPase, C-terminal domain"/>
    <property type="match status" value="1"/>
</dbReference>
<dbReference type="Gene3D" id="6.10.340.10">
    <property type="match status" value="1"/>
</dbReference>
<evidence type="ECO:0000256" key="2">
    <source>
        <dbReference type="ARBA" id="ARBA00004651"/>
    </source>
</evidence>
<evidence type="ECO:0000256" key="10">
    <source>
        <dbReference type="ARBA" id="ARBA00023012"/>
    </source>
</evidence>
<evidence type="ECO:0000256" key="4">
    <source>
        <dbReference type="ARBA" id="ARBA00022475"/>
    </source>
</evidence>
<dbReference type="InterPro" id="IPR036890">
    <property type="entry name" value="HATPase_C_sf"/>
</dbReference>
<dbReference type="EC" id="2.7.13.3" evidence="3"/>
<dbReference type="PROSITE" id="PS50109">
    <property type="entry name" value="HIS_KIN"/>
    <property type="match status" value="1"/>
</dbReference>
<dbReference type="InterPro" id="IPR003594">
    <property type="entry name" value="HATPase_dom"/>
</dbReference>
<dbReference type="InterPro" id="IPR005467">
    <property type="entry name" value="His_kinase_dom"/>
</dbReference>
<accession>A0A1E3L2L4</accession>
<evidence type="ECO:0000256" key="8">
    <source>
        <dbReference type="ARBA" id="ARBA00022777"/>
    </source>
</evidence>
<keyword evidence="4" id="KW-1003">Cell membrane</keyword>
<dbReference type="SUPFAM" id="SSF158472">
    <property type="entry name" value="HAMP domain-like"/>
    <property type="match status" value="1"/>
</dbReference>
<organism evidence="15 16">
    <name type="scientific">Paenibacillus nuruki</name>
    <dbReference type="NCBI Taxonomy" id="1886670"/>
    <lineage>
        <taxon>Bacteria</taxon>
        <taxon>Bacillati</taxon>
        <taxon>Bacillota</taxon>
        <taxon>Bacilli</taxon>
        <taxon>Bacillales</taxon>
        <taxon>Paenibacillaceae</taxon>
        <taxon>Paenibacillus</taxon>
    </lineage>
</organism>
<dbReference type="AlphaFoldDB" id="A0A1E3L2L4"/>
<comment type="caution">
    <text evidence="15">The sequence shown here is derived from an EMBL/GenBank/DDBJ whole genome shotgun (WGS) entry which is preliminary data.</text>
</comment>
<keyword evidence="16" id="KW-1185">Reference proteome</keyword>
<dbReference type="GO" id="GO:0005524">
    <property type="term" value="F:ATP binding"/>
    <property type="evidence" value="ECO:0007669"/>
    <property type="project" value="UniProtKB-KW"/>
</dbReference>
<dbReference type="InterPro" id="IPR010559">
    <property type="entry name" value="Sig_transdc_His_kin_internal"/>
</dbReference>
<feature type="transmembrane region" description="Helical" evidence="12">
    <location>
        <begin position="38"/>
        <end position="62"/>
    </location>
</feature>
<comment type="subcellular location">
    <subcellularLocation>
        <location evidence="2">Cell membrane</location>
        <topology evidence="2">Multi-pass membrane protein</topology>
    </subcellularLocation>
</comment>
<dbReference type="STRING" id="1886670.PTI45_02753"/>
<keyword evidence="9" id="KW-0067">ATP-binding</keyword>
<feature type="transmembrane region" description="Helical" evidence="12">
    <location>
        <begin position="332"/>
        <end position="352"/>
    </location>
</feature>
<dbReference type="InterPro" id="IPR003660">
    <property type="entry name" value="HAMP_dom"/>
</dbReference>
<dbReference type="EMBL" id="MDER01000045">
    <property type="protein sequence ID" value="ODP27934.1"/>
    <property type="molecule type" value="Genomic_DNA"/>
</dbReference>
<keyword evidence="12" id="KW-1133">Transmembrane helix</keyword>
<evidence type="ECO:0000313" key="16">
    <source>
        <dbReference type="Proteomes" id="UP000094578"/>
    </source>
</evidence>
<dbReference type="CDD" id="cd06225">
    <property type="entry name" value="HAMP"/>
    <property type="match status" value="1"/>
</dbReference>
<dbReference type="PATRIC" id="fig|1886670.3.peg.2798"/>
<dbReference type="InterPro" id="IPR050640">
    <property type="entry name" value="Bact_2-comp_sensor_kinase"/>
</dbReference>
<keyword evidence="8 15" id="KW-0418">Kinase</keyword>
<feature type="domain" description="Histidine kinase" evidence="13">
    <location>
        <begin position="515"/>
        <end position="620"/>
    </location>
</feature>
<evidence type="ECO:0000256" key="7">
    <source>
        <dbReference type="ARBA" id="ARBA00022741"/>
    </source>
</evidence>
<dbReference type="Proteomes" id="UP000094578">
    <property type="component" value="Unassembled WGS sequence"/>
</dbReference>
<dbReference type="SMART" id="SM00387">
    <property type="entry name" value="HATPase_c"/>
    <property type="match status" value="1"/>
</dbReference>
<dbReference type="Pfam" id="PF02518">
    <property type="entry name" value="HATPase_c"/>
    <property type="match status" value="1"/>
</dbReference>
<dbReference type="PROSITE" id="PS50885">
    <property type="entry name" value="HAMP"/>
    <property type="match status" value="1"/>
</dbReference>
<evidence type="ECO:0000256" key="3">
    <source>
        <dbReference type="ARBA" id="ARBA00012438"/>
    </source>
</evidence>
<dbReference type="GO" id="GO:0000155">
    <property type="term" value="F:phosphorelay sensor kinase activity"/>
    <property type="evidence" value="ECO:0007669"/>
    <property type="project" value="InterPro"/>
</dbReference>
<dbReference type="Pfam" id="PF06580">
    <property type="entry name" value="His_kinase"/>
    <property type="match status" value="1"/>
</dbReference>
<feature type="domain" description="HAMP" evidence="14">
    <location>
        <begin position="353"/>
        <end position="405"/>
    </location>
</feature>
<comment type="catalytic activity">
    <reaction evidence="1">
        <text>ATP + protein L-histidine = ADP + protein N-phospho-L-histidine.</text>
        <dbReference type="EC" id="2.7.13.3"/>
    </reaction>
</comment>
<keyword evidence="12" id="KW-0812">Transmembrane</keyword>
<dbReference type="SMART" id="SM00304">
    <property type="entry name" value="HAMP"/>
    <property type="match status" value="1"/>
</dbReference>
<dbReference type="Pfam" id="PF00672">
    <property type="entry name" value="HAMP"/>
    <property type="match status" value="1"/>
</dbReference>
<name>A0A1E3L2L4_9BACL</name>
<proteinExistence type="predicted"/>
<evidence type="ECO:0000256" key="12">
    <source>
        <dbReference type="SAM" id="Phobius"/>
    </source>
</evidence>
<gene>
    <name evidence="15" type="ORF">PTI45_02753</name>
</gene>
<keyword evidence="11 12" id="KW-0472">Membrane</keyword>
<reference evidence="15 16" key="1">
    <citation type="submission" date="2016-08" db="EMBL/GenBank/DDBJ databases">
        <title>Genome sequencing of Paenibacillus sp. TI45-13ar, isolated from Korean traditional nuruk.</title>
        <authorList>
            <person name="Kim S.-J."/>
        </authorList>
    </citation>
    <scope>NUCLEOTIDE SEQUENCE [LARGE SCALE GENOMIC DNA]</scope>
    <source>
        <strain evidence="15 16">TI45-13ar</strain>
    </source>
</reference>
<keyword evidence="7" id="KW-0547">Nucleotide-binding</keyword>
<dbReference type="PANTHER" id="PTHR34220">
    <property type="entry name" value="SENSOR HISTIDINE KINASE YPDA"/>
    <property type="match status" value="1"/>
</dbReference>
<dbReference type="SUPFAM" id="SSF55874">
    <property type="entry name" value="ATPase domain of HSP90 chaperone/DNA topoisomerase II/histidine kinase"/>
    <property type="match status" value="1"/>
</dbReference>